<dbReference type="InterPro" id="IPR053195">
    <property type="entry name" value="Bax-like"/>
</dbReference>
<feature type="domain" description="Mannosyl-glycoprotein endo-beta-N-acetylglucosamidase-like" evidence="1">
    <location>
        <begin position="99"/>
        <end position="229"/>
    </location>
</feature>
<protein>
    <submittedName>
        <fullName evidence="2">Mannosyl-glycoprotein endo-beta-N-acetylglucosamidase</fullName>
    </submittedName>
</protein>
<proteinExistence type="predicted"/>
<dbReference type="Gene3D" id="1.10.530.10">
    <property type="match status" value="1"/>
</dbReference>
<keyword evidence="3" id="KW-1185">Reference proteome</keyword>
<evidence type="ECO:0000313" key="2">
    <source>
        <dbReference type="EMBL" id="TLP39438.1"/>
    </source>
</evidence>
<dbReference type="PANTHER" id="PTHR40572">
    <property type="entry name" value="PROTEIN BAX"/>
    <property type="match status" value="1"/>
</dbReference>
<reference evidence="2 3" key="1">
    <citation type="submission" date="2019-05" db="EMBL/GenBank/DDBJ databases">
        <title>Arcobacter sp. nov., isolated from sea sediment.</title>
        <authorList>
            <person name="Kim W."/>
        </authorList>
    </citation>
    <scope>NUCLEOTIDE SEQUENCE [LARGE SCALE GENOMIC DNA]</scope>
    <source>
        <strain evidence="2 3">CAU 1517</strain>
    </source>
</reference>
<organism evidence="2 3">
    <name type="scientific">Arcobacter arenosus</name>
    <dbReference type="NCBI Taxonomy" id="2576037"/>
    <lineage>
        <taxon>Bacteria</taxon>
        <taxon>Pseudomonadati</taxon>
        <taxon>Campylobacterota</taxon>
        <taxon>Epsilonproteobacteria</taxon>
        <taxon>Campylobacterales</taxon>
        <taxon>Arcobacteraceae</taxon>
        <taxon>Arcobacter</taxon>
    </lineage>
</organism>
<dbReference type="InterPro" id="IPR002901">
    <property type="entry name" value="MGlyc_endo_b_GlcNAc-like_dom"/>
</dbReference>
<dbReference type="EMBL" id="VANU01000002">
    <property type="protein sequence ID" value="TLP39438.1"/>
    <property type="molecule type" value="Genomic_DNA"/>
</dbReference>
<dbReference type="Proteomes" id="UP000308901">
    <property type="component" value="Unassembled WGS sequence"/>
</dbReference>
<comment type="caution">
    <text evidence="2">The sequence shown here is derived from an EMBL/GenBank/DDBJ whole genome shotgun (WGS) entry which is preliminary data.</text>
</comment>
<dbReference type="OrthoDB" id="9788155at2"/>
<dbReference type="Pfam" id="PF01832">
    <property type="entry name" value="Glucosaminidase"/>
    <property type="match status" value="1"/>
</dbReference>
<dbReference type="RefSeq" id="WP_138152021.1">
    <property type="nucleotide sequence ID" value="NZ_VANU01000002.1"/>
</dbReference>
<dbReference type="AlphaFoldDB" id="A0A5R8Y341"/>
<accession>A0A5R8Y341</accession>
<evidence type="ECO:0000313" key="3">
    <source>
        <dbReference type="Proteomes" id="UP000308901"/>
    </source>
</evidence>
<dbReference type="GO" id="GO:0004040">
    <property type="term" value="F:amidase activity"/>
    <property type="evidence" value="ECO:0007669"/>
    <property type="project" value="InterPro"/>
</dbReference>
<sequence>MKVILKISFVFSLLLVSLKATGFPENYYKLPLSEKKKYFFEYFVGQIELENRKILKEREFIKSLMGKKDLSEDSFEYKKLQELQIKYKVLEIYDYTEFLRRIDIVPPSLALAQAATESGWGTSRFFKKANNIFGHWTYNPKIGMVPLRRQTGKKHFIRVFPTLHDSIAAYMKNLNRTGAYYEFRAKRRAMRLKKEFIDGMKLAKTMTKYSGIGHDYVKILQSIIRKNNLAHYDKEFFIMIRNERMLNLH</sequence>
<name>A0A5R8Y341_9BACT</name>
<dbReference type="PANTHER" id="PTHR40572:SF1">
    <property type="entry name" value="PROTEIN BAX"/>
    <property type="match status" value="1"/>
</dbReference>
<evidence type="ECO:0000259" key="1">
    <source>
        <dbReference type="Pfam" id="PF01832"/>
    </source>
</evidence>
<gene>
    <name evidence="2" type="ORF">FDK22_06095</name>
</gene>